<dbReference type="SUPFAM" id="SSF56281">
    <property type="entry name" value="Metallo-hydrolase/oxidoreductase"/>
    <property type="match status" value="1"/>
</dbReference>
<organism evidence="2 3">
    <name type="scientific">Marinimicrococcus flavescens</name>
    <dbReference type="NCBI Taxonomy" id="3031815"/>
    <lineage>
        <taxon>Bacteria</taxon>
        <taxon>Pseudomonadati</taxon>
        <taxon>Pseudomonadota</taxon>
        <taxon>Alphaproteobacteria</taxon>
        <taxon>Geminicoccales</taxon>
        <taxon>Geminicoccaceae</taxon>
        <taxon>Marinimicrococcus</taxon>
    </lineage>
</organism>
<keyword evidence="3" id="KW-1185">Reference proteome</keyword>
<dbReference type="PANTHER" id="PTHR23131:SF4">
    <property type="entry name" value="METALLO-BETA-LACTAMASE SUPERFAMILY POTEIN"/>
    <property type="match status" value="1"/>
</dbReference>
<proteinExistence type="predicted"/>
<dbReference type="Gene3D" id="3.60.15.10">
    <property type="entry name" value="Ribonuclease Z/Hydroxyacylglutathione hydrolase-like"/>
    <property type="match status" value="1"/>
</dbReference>
<dbReference type="InterPro" id="IPR048933">
    <property type="entry name" value="B_lactamase-like_C"/>
</dbReference>
<feature type="domain" description="Metallo-beta-lactamase" evidence="1">
    <location>
        <begin position="48"/>
        <end position="264"/>
    </location>
</feature>
<dbReference type="InterPro" id="IPR036866">
    <property type="entry name" value="RibonucZ/Hydroxyglut_hydro"/>
</dbReference>
<dbReference type="AlphaFoldDB" id="A0AAP3XSW1"/>
<comment type="caution">
    <text evidence="2">The sequence shown here is derived from an EMBL/GenBank/DDBJ whole genome shotgun (WGS) entry which is preliminary data.</text>
</comment>
<dbReference type="SMART" id="SM00849">
    <property type="entry name" value="Lactamase_B"/>
    <property type="match status" value="1"/>
</dbReference>
<reference evidence="2 3" key="1">
    <citation type="submission" date="2023-03" db="EMBL/GenBank/DDBJ databases">
        <title>YIM 152171 draft genome.</title>
        <authorList>
            <person name="Yang Z."/>
        </authorList>
    </citation>
    <scope>NUCLEOTIDE SEQUENCE [LARGE SCALE GENOMIC DNA]</scope>
    <source>
        <strain evidence="2 3">YIM 152171</strain>
    </source>
</reference>
<dbReference type="Pfam" id="PF00753">
    <property type="entry name" value="Lactamase_B"/>
    <property type="match status" value="1"/>
</dbReference>
<dbReference type="InterPro" id="IPR036388">
    <property type="entry name" value="WH-like_DNA-bd_sf"/>
</dbReference>
<dbReference type="InterPro" id="IPR050662">
    <property type="entry name" value="Sec-metab_biosynth-thioest"/>
</dbReference>
<sequence>MALLALAPDRDPAAEIAYAAAPPEQDHPVELVEGIWWLRTRLPFALDHINIWLLDDGDSWTVIDTGYGDEATRALWDRMLAGPLAGKPVARVLVTHFHPDHLGCAGHLCARTGAPLLMSRTEWLMGRMLSLDDSGLFVAAGERFDRRAGLPEEIVGQRRERGNLYRRGVRDVPAPMQRLRAGSEIVAAGSRWRVIIGEGHAPEQVTLFCEERNILIGADQILPRITPVVGVWPMTPENDPLGDFVTSLGRFVLLPEDCLVLPSHERPYYGLRPRIADLRRHHEERLGRTLELCGEPATALEVTKGLFTRPLDLQQLGFAIAEGLAHLHALVHQGRVERWTAEDGADRFRTL</sequence>
<dbReference type="Pfam" id="PF21221">
    <property type="entry name" value="B_lactamase-like_C"/>
    <property type="match status" value="1"/>
</dbReference>
<gene>
    <name evidence="2" type="ORF">PZ740_12090</name>
</gene>
<dbReference type="PANTHER" id="PTHR23131">
    <property type="entry name" value="ENDORIBONUCLEASE LACTB2"/>
    <property type="match status" value="1"/>
</dbReference>
<dbReference type="RefSeq" id="WP_327789539.1">
    <property type="nucleotide sequence ID" value="NZ_JARGEQ010000126.1"/>
</dbReference>
<name>A0AAP3XSW1_9PROT</name>
<dbReference type="Gene3D" id="1.10.10.10">
    <property type="entry name" value="Winged helix-like DNA-binding domain superfamily/Winged helix DNA-binding domain"/>
    <property type="match status" value="1"/>
</dbReference>
<dbReference type="Proteomes" id="UP001301140">
    <property type="component" value="Unassembled WGS sequence"/>
</dbReference>
<dbReference type="EMBL" id="JARGEQ010000126">
    <property type="protein sequence ID" value="MDF1587117.1"/>
    <property type="molecule type" value="Genomic_DNA"/>
</dbReference>
<evidence type="ECO:0000259" key="1">
    <source>
        <dbReference type="SMART" id="SM00849"/>
    </source>
</evidence>
<accession>A0AAP3XSW1</accession>
<dbReference type="InterPro" id="IPR001279">
    <property type="entry name" value="Metallo-B-lactamas"/>
</dbReference>
<evidence type="ECO:0000313" key="3">
    <source>
        <dbReference type="Proteomes" id="UP001301140"/>
    </source>
</evidence>
<evidence type="ECO:0000313" key="2">
    <source>
        <dbReference type="EMBL" id="MDF1587117.1"/>
    </source>
</evidence>
<protein>
    <submittedName>
        <fullName evidence="2">MBL fold metallo-hydrolase</fullName>
    </submittedName>
</protein>